<dbReference type="RefSeq" id="WP_316001311.1">
    <property type="nucleotide sequence ID" value="NZ_JAWDIU010000002.1"/>
</dbReference>
<keyword evidence="4" id="KW-0378">Hydrolase</keyword>
<dbReference type="Proteomes" id="UP001256673">
    <property type="component" value="Unassembled WGS sequence"/>
</dbReference>
<feature type="domain" description="Peptidase S11 D-alanyl-D-alanine carboxypeptidase A N-terminal" evidence="3">
    <location>
        <begin position="102"/>
        <end position="298"/>
    </location>
</feature>
<keyword evidence="4" id="KW-0121">Carboxypeptidase</keyword>
<keyword evidence="2" id="KW-1133">Transmembrane helix</keyword>
<keyword evidence="2" id="KW-0812">Transmembrane</keyword>
<dbReference type="SUPFAM" id="SSF56601">
    <property type="entry name" value="beta-lactamase/transpeptidase-like"/>
    <property type="match status" value="1"/>
</dbReference>
<evidence type="ECO:0000313" key="4">
    <source>
        <dbReference type="EMBL" id="MDU0326952.1"/>
    </source>
</evidence>
<dbReference type="InterPro" id="IPR012338">
    <property type="entry name" value="Beta-lactam/transpept-like"/>
</dbReference>
<keyword evidence="5" id="KW-1185">Reference proteome</keyword>
<dbReference type="Pfam" id="PF00768">
    <property type="entry name" value="Peptidase_S11"/>
    <property type="match status" value="1"/>
</dbReference>
<protein>
    <submittedName>
        <fullName evidence="4">D-alanyl-D-alanine carboxypeptidase</fullName>
    </submittedName>
</protein>
<proteinExistence type="predicted"/>
<dbReference type="EMBL" id="JAWDIU010000002">
    <property type="protein sequence ID" value="MDU0326952.1"/>
    <property type="molecule type" value="Genomic_DNA"/>
</dbReference>
<dbReference type="GO" id="GO:0004180">
    <property type="term" value="F:carboxypeptidase activity"/>
    <property type="evidence" value="ECO:0007669"/>
    <property type="project" value="UniProtKB-KW"/>
</dbReference>
<name>A0ABU3RVS5_9MICO</name>
<sequence>MTTSHTLSDFADLLDDAPPEPTPPGPAGKIVALSFLGVILLLFAGSGGYVWWASTAALPAPTVTSKAPAVTPGAAASVPMPAAGAALLRVEGGDAFLGPDAANVFASTGGDDSRSIASVAKLITALVVLDAHPLASADDPGPTISFTKADTDLYDRFYVQDAVVARMPDGTRMSQHDALATMLLPSAANYAVALARWGFGSEGAYVQAARTWLSANGLTNTRIVDATGLDSRNTSTPSDLLALARLAAANPAVAAIAATGSIDVPGPGYVTNTNDLLGTLGITGLKTGNLGDGTFNLLFTSRLDVGVGTPLRITGVRMGGETHDSTDDDVRRMLQGVADGFHDVTVGTVGDTIGSISTPWGAKASLVLAQTSEVRTWSDTPIAVDLKTTTPQNYADGEVVGSVSWTAGPRSTSSSVKISGAIEEPTLWWRLTHPGELG</sequence>
<keyword evidence="2" id="KW-0472">Membrane</keyword>
<evidence type="ECO:0000256" key="2">
    <source>
        <dbReference type="SAM" id="Phobius"/>
    </source>
</evidence>
<keyword evidence="4" id="KW-0645">Protease</keyword>
<dbReference type="InterPro" id="IPR001967">
    <property type="entry name" value="Peptidase_S11_N"/>
</dbReference>
<comment type="caution">
    <text evidence="4">The sequence shown here is derived from an EMBL/GenBank/DDBJ whole genome shotgun (WGS) entry which is preliminary data.</text>
</comment>
<reference evidence="4 5" key="1">
    <citation type="submission" date="2023-09" db="EMBL/GenBank/DDBJ databases">
        <title>Microbacterium fusihabitans sp. nov., Microbacterium phycihabitans sp. nov., and Microbacterium cervinum sp. nov., isolated from dried seaweeds of beach.</title>
        <authorList>
            <person name="Lee S.D."/>
        </authorList>
    </citation>
    <scope>NUCLEOTIDE SEQUENCE [LARGE SCALE GENOMIC DNA]</scope>
    <source>
        <strain evidence="4 5">KSW2-21</strain>
    </source>
</reference>
<gene>
    <name evidence="4" type="ORF">RWH43_09310</name>
</gene>
<feature type="transmembrane region" description="Helical" evidence="2">
    <location>
        <begin position="30"/>
        <end position="52"/>
    </location>
</feature>
<organism evidence="4 5">
    <name type="scientific">Microbacterium algihabitans</name>
    <dbReference type="NCBI Taxonomy" id="3075992"/>
    <lineage>
        <taxon>Bacteria</taxon>
        <taxon>Bacillati</taxon>
        <taxon>Actinomycetota</taxon>
        <taxon>Actinomycetes</taxon>
        <taxon>Micrococcales</taxon>
        <taxon>Microbacteriaceae</taxon>
        <taxon>Microbacterium</taxon>
    </lineage>
</organism>
<accession>A0ABU3RVS5</accession>
<feature type="region of interest" description="Disordered" evidence="1">
    <location>
        <begin position="1"/>
        <end position="25"/>
    </location>
</feature>
<evidence type="ECO:0000259" key="3">
    <source>
        <dbReference type="Pfam" id="PF00768"/>
    </source>
</evidence>
<evidence type="ECO:0000256" key="1">
    <source>
        <dbReference type="SAM" id="MobiDB-lite"/>
    </source>
</evidence>
<evidence type="ECO:0000313" key="5">
    <source>
        <dbReference type="Proteomes" id="UP001256673"/>
    </source>
</evidence>
<dbReference type="Gene3D" id="3.40.710.10">
    <property type="entry name" value="DD-peptidase/beta-lactamase superfamily"/>
    <property type="match status" value="1"/>
</dbReference>